<evidence type="ECO:0000313" key="3">
    <source>
        <dbReference type="Proteomes" id="UP000422569"/>
    </source>
</evidence>
<dbReference type="RefSeq" id="WP_016919372.1">
    <property type="nucleotide sequence ID" value="NZ_CP044331.1"/>
</dbReference>
<sequence>MRAVLAIVGMLALGAGASGGVAAQSRPAPLKLAASVNLENKRLVALLNFEIVSPAGEETPETVIVRLDKPLGSGESASLPLSGGKGCQYQARWAFEDFKDAGDVDLCGNAHIVLVD</sequence>
<dbReference type="AlphaFoldDB" id="A0A6B8M6J1"/>
<dbReference type="KEGG" id="mpar:F7D14_11480"/>
<feature type="signal peptide" evidence="1">
    <location>
        <begin position="1"/>
        <end position="17"/>
    </location>
</feature>
<evidence type="ECO:0000313" key="2">
    <source>
        <dbReference type="EMBL" id="QGM98036.1"/>
    </source>
</evidence>
<reference evidence="2 3" key="1">
    <citation type="submission" date="2019-09" db="EMBL/GenBank/DDBJ databases">
        <title>Isolation and complete genome sequencing of Methylocystis species.</title>
        <authorList>
            <person name="Rumah B.L."/>
            <person name="Stead C.E."/>
            <person name="Stevens B.C."/>
            <person name="Minton N.P."/>
            <person name="Grosse-Honebrink A."/>
            <person name="Zhang Y."/>
        </authorList>
    </citation>
    <scope>NUCLEOTIDE SEQUENCE [LARGE SCALE GENOMIC DNA]</scope>
    <source>
        <strain evidence="2 3">BRCS2</strain>
    </source>
</reference>
<dbReference type="EMBL" id="CP044331">
    <property type="protein sequence ID" value="QGM98036.1"/>
    <property type="molecule type" value="Genomic_DNA"/>
</dbReference>
<name>A0A6B8M6J1_9HYPH</name>
<keyword evidence="1" id="KW-0732">Signal</keyword>
<evidence type="ECO:0000256" key="1">
    <source>
        <dbReference type="SAM" id="SignalP"/>
    </source>
</evidence>
<proteinExistence type="predicted"/>
<accession>A0A6B8M6J1</accession>
<feature type="chain" id="PRO_5025586352" evidence="1">
    <location>
        <begin position="18"/>
        <end position="116"/>
    </location>
</feature>
<gene>
    <name evidence="2" type="ORF">F7D14_11480</name>
</gene>
<keyword evidence="3" id="KW-1185">Reference proteome</keyword>
<protein>
    <submittedName>
        <fullName evidence="2">Uncharacterized protein</fullName>
    </submittedName>
</protein>
<dbReference type="Proteomes" id="UP000422569">
    <property type="component" value="Chromosome"/>
</dbReference>
<organism evidence="2 3">
    <name type="scientific">Methylocystis parvus</name>
    <dbReference type="NCBI Taxonomy" id="134"/>
    <lineage>
        <taxon>Bacteria</taxon>
        <taxon>Pseudomonadati</taxon>
        <taxon>Pseudomonadota</taxon>
        <taxon>Alphaproteobacteria</taxon>
        <taxon>Hyphomicrobiales</taxon>
        <taxon>Methylocystaceae</taxon>
        <taxon>Methylocystis</taxon>
    </lineage>
</organism>